<comment type="caution">
    <text evidence="2">The sequence shown here is derived from an EMBL/GenBank/DDBJ whole genome shotgun (WGS) entry which is preliminary data.</text>
</comment>
<feature type="compositionally biased region" description="Low complexity" evidence="1">
    <location>
        <begin position="60"/>
        <end position="69"/>
    </location>
</feature>
<feature type="region of interest" description="Disordered" evidence="1">
    <location>
        <begin position="16"/>
        <end position="35"/>
    </location>
</feature>
<gene>
    <name evidence="2" type="ORF">RIF29_28498</name>
</gene>
<evidence type="ECO:0000313" key="2">
    <source>
        <dbReference type="EMBL" id="KAK7255095.1"/>
    </source>
</evidence>
<keyword evidence="3" id="KW-1185">Reference proteome</keyword>
<organism evidence="2 3">
    <name type="scientific">Crotalaria pallida</name>
    <name type="common">Smooth rattlebox</name>
    <name type="synonym">Crotalaria striata</name>
    <dbReference type="NCBI Taxonomy" id="3830"/>
    <lineage>
        <taxon>Eukaryota</taxon>
        <taxon>Viridiplantae</taxon>
        <taxon>Streptophyta</taxon>
        <taxon>Embryophyta</taxon>
        <taxon>Tracheophyta</taxon>
        <taxon>Spermatophyta</taxon>
        <taxon>Magnoliopsida</taxon>
        <taxon>eudicotyledons</taxon>
        <taxon>Gunneridae</taxon>
        <taxon>Pentapetalae</taxon>
        <taxon>rosids</taxon>
        <taxon>fabids</taxon>
        <taxon>Fabales</taxon>
        <taxon>Fabaceae</taxon>
        <taxon>Papilionoideae</taxon>
        <taxon>50 kb inversion clade</taxon>
        <taxon>genistoids sensu lato</taxon>
        <taxon>core genistoids</taxon>
        <taxon>Crotalarieae</taxon>
        <taxon>Crotalaria</taxon>
    </lineage>
</organism>
<dbReference type="EMBL" id="JAYWIO010000006">
    <property type="protein sequence ID" value="KAK7255095.1"/>
    <property type="molecule type" value="Genomic_DNA"/>
</dbReference>
<feature type="compositionally biased region" description="Polar residues" evidence="1">
    <location>
        <begin position="92"/>
        <end position="102"/>
    </location>
</feature>
<protein>
    <submittedName>
        <fullName evidence="2">Uncharacterized protein</fullName>
    </submittedName>
</protein>
<feature type="region of interest" description="Disordered" evidence="1">
    <location>
        <begin position="60"/>
        <end position="102"/>
    </location>
</feature>
<dbReference type="AlphaFoldDB" id="A0AAN9EEW7"/>
<evidence type="ECO:0000256" key="1">
    <source>
        <dbReference type="SAM" id="MobiDB-lite"/>
    </source>
</evidence>
<name>A0AAN9EEW7_CROPI</name>
<dbReference type="Proteomes" id="UP001372338">
    <property type="component" value="Unassembled WGS sequence"/>
</dbReference>
<evidence type="ECO:0000313" key="3">
    <source>
        <dbReference type="Proteomes" id="UP001372338"/>
    </source>
</evidence>
<sequence length="102" mass="10937">MGYRRCCPFSFHAACSQSSPATRSHPPITKHASHHILHRPPSLRFNLRHCHFSLHPDATPETPVTVTCPSSPPSRNVPLIGKLGSDGGDACTMQTRGASNGG</sequence>
<accession>A0AAN9EEW7</accession>
<proteinExistence type="predicted"/>
<reference evidence="2 3" key="1">
    <citation type="submission" date="2024-01" db="EMBL/GenBank/DDBJ databases">
        <title>The genomes of 5 underutilized Papilionoideae crops provide insights into root nodulation and disease resistanc.</title>
        <authorList>
            <person name="Yuan L."/>
        </authorList>
    </citation>
    <scope>NUCLEOTIDE SEQUENCE [LARGE SCALE GENOMIC DNA]</scope>
    <source>
        <strain evidence="2">ZHUSHIDOU_FW_LH</strain>
        <tissue evidence="2">Leaf</tissue>
    </source>
</reference>